<dbReference type="InterPro" id="IPR008977">
    <property type="entry name" value="PHM/PNGase_F_dom_sf"/>
</dbReference>
<dbReference type="GO" id="GO:0004500">
    <property type="term" value="F:dopamine beta-monooxygenase activity"/>
    <property type="evidence" value="ECO:0007669"/>
    <property type="project" value="InterPro"/>
</dbReference>
<dbReference type="InterPro" id="IPR000323">
    <property type="entry name" value="Cu2_ascorb_mOase_N"/>
</dbReference>
<evidence type="ECO:0000256" key="6">
    <source>
        <dbReference type="ARBA" id="ARBA00023008"/>
    </source>
</evidence>
<evidence type="ECO:0000259" key="14">
    <source>
        <dbReference type="PROSITE" id="PS50836"/>
    </source>
</evidence>
<accession>A0A6V7TXH0</accession>
<keyword evidence="7" id="KW-0503">Monooxygenase</keyword>
<evidence type="ECO:0000256" key="7">
    <source>
        <dbReference type="ARBA" id="ARBA00023033"/>
    </source>
</evidence>
<evidence type="ECO:0000256" key="1">
    <source>
        <dbReference type="ARBA" id="ARBA00001973"/>
    </source>
</evidence>
<comment type="caution">
    <text evidence="15">The sequence shown here is derived from an EMBL/GenBank/DDBJ whole genome shotgun (WGS) entry which is preliminary data.</text>
</comment>
<dbReference type="InterPro" id="IPR024548">
    <property type="entry name" value="Cu2_monoox_C"/>
</dbReference>
<evidence type="ECO:0000313" key="15">
    <source>
        <dbReference type="EMBL" id="CAD2138245.1"/>
    </source>
</evidence>
<keyword evidence="13" id="KW-0472">Membrane</keyword>
<dbReference type="InterPro" id="IPR000945">
    <property type="entry name" value="DBH-like"/>
</dbReference>
<evidence type="ECO:0000256" key="9">
    <source>
        <dbReference type="ARBA" id="ARBA00023180"/>
    </source>
</evidence>
<dbReference type="GO" id="GO:0030667">
    <property type="term" value="C:secretory granule membrane"/>
    <property type="evidence" value="ECO:0007669"/>
    <property type="project" value="TreeGrafter"/>
</dbReference>
<dbReference type="FunFam" id="2.60.120.310:FF:000004">
    <property type="entry name" value="DBH-like monooxygenase protein 1"/>
    <property type="match status" value="1"/>
</dbReference>
<organism evidence="15 16">
    <name type="scientific">Meloidogyne enterolobii</name>
    <name type="common">Root-knot nematode worm</name>
    <name type="synonym">Meloidogyne mayaguensis</name>
    <dbReference type="NCBI Taxonomy" id="390850"/>
    <lineage>
        <taxon>Eukaryota</taxon>
        <taxon>Metazoa</taxon>
        <taxon>Ecdysozoa</taxon>
        <taxon>Nematoda</taxon>
        <taxon>Chromadorea</taxon>
        <taxon>Rhabditida</taxon>
        <taxon>Tylenchina</taxon>
        <taxon>Tylenchomorpha</taxon>
        <taxon>Tylenchoidea</taxon>
        <taxon>Meloidogynidae</taxon>
        <taxon>Meloidogyninae</taxon>
        <taxon>Meloidogyne</taxon>
    </lineage>
</organism>
<dbReference type="InterPro" id="IPR005018">
    <property type="entry name" value="DOMON_domain"/>
</dbReference>
<evidence type="ECO:0000256" key="2">
    <source>
        <dbReference type="ARBA" id="ARBA00010676"/>
    </source>
</evidence>
<dbReference type="GO" id="GO:0042421">
    <property type="term" value="P:norepinephrine biosynthetic process"/>
    <property type="evidence" value="ECO:0007669"/>
    <property type="project" value="TreeGrafter"/>
</dbReference>
<dbReference type="GO" id="GO:0006589">
    <property type="term" value="P:octopamine biosynthetic process"/>
    <property type="evidence" value="ECO:0007669"/>
    <property type="project" value="TreeGrafter"/>
</dbReference>
<evidence type="ECO:0000256" key="10">
    <source>
        <dbReference type="ARBA" id="ARBA00051646"/>
    </source>
</evidence>
<keyword evidence="4" id="KW-0530">Neurotransmitter biosynthesis</keyword>
<dbReference type="Gene3D" id="2.60.120.310">
    <property type="entry name" value="Copper type II, ascorbate-dependent monooxygenase, N-terminal domain"/>
    <property type="match status" value="1"/>
</dbReference>
<name>A0A6V7TXH0_MELEN</name>
<sequence>MKNSLIFWHSLFLCFLIVFILLVAFMRSGRWSSENKIFKNYYDNNEQVIWINSSFAKSSSIKMRWTVDWTEQLVEFTVYFSPSNLSAVLIGFSDHGKFAGSDFCIYQVKSRKLTDGWLDSHLVLHKDIKQDCHLLDTRTSVESFFQFQRKFSTCDPRDFRFDNGTSNIILAVSTRKNSKSLKDMVYEMRYTKLLTIGLNKENKISSRINLQTMEIRANSVLIPSQTTTYYCSIIELPPQLKQTKHHAIKYEAVITPGNEQFVHHFEVFHCQTPTRPFAGDCSTAKPTEAKSCSKVLAAWSMGANPVVFPPQAGMPLGGPGFIPFLMVEIHYNNPALLSGYTDSSGLKITFTKHLRPFDAGIMELGLIYSDANSIPPMQKAWPLTGYCPSECTEKLPSNGIYIFASQLHAHLTGRKLFTSLVRNGRKIGEINRDDHYSPHWQHIQPLEPHINVLPEDVLATTCLYETLERKKWTWGGYGIEDEMCVNYIHYYPASEIEVCKSAVSNLSLHSFFSKLGVVDKRLSIQEKYLSIKWNTAKIGLLREFYHVSPLNVACLRHSGQIFKGHPSNWTRVIRPEYLEAPNSDGIYKSDECLAIND</sequence>
<keyword evidence="6" id="KW-0186">Copper</keyword>
<proteinExistence type="inferred from homology"/>
<keyword evidence="9" id="KW-0325">Glycoprotein</keyword>
<evidence type="ECO:0000256" key="8">
    <source>
        <dbReference type="ARBA" id="ARBA00023157"/>
    </source>
</evidence>
<dbReference type="InterPro" id="IPR014784">
    <property type="entry name" value="Cu2_ascorb_mOase-like_C"/>
</dbReference>
<keyword evidence="5" id="KW-0560">Oxidoreductase</keyword>
<dbReference type="InterPro" id="IPR028460">
    <property type="entry name" value="Tbh/DBH"/>
</dbReference>
<keyword evidence="8" id="KW-1015">Disulfide bond</keyword>
<evidence type="ECO:0000256" key="5">
    <source>
        <dbReference type="ARBA" id="ARBA00023002"/>
    </source>
</evidence>
<keyword evidence="13" id="KW-1133">Transmembrane helix</keyword>
<comment type="catalytic activity">
    <reaction evidence="10">
        <text>tyramine + L-ascorbate + O2 = (R)-octopamine + L-dehydroascorbate + H2O</text>
        <dbReference type="Rhea" id="RHEA:57132"/>
        <dbReference type="ChEBI" id="CHEBI:15377"/>
        <dbReference type="ChEBI" id="CHEBI:15379"/>
        <dbReference type="ChEBI" id="CHEBI:38290"/>
        <dbReference type="ChEBI" id="CHEBI:58539"/>
        <dbReference type="ChEBI" id="CHEBI:141486"/>
        <dbReference type="ChEBI" id="CHEBI:327995"/>
    </reaction>
    <physiologicalReaction direction="left-to-right" evidence="10">
        <dbReference type="Rhea" id="RHEA:57133"/>
    </physiologicalReaction>
</comment>
<reference evidence="15 16" key="1">
    <citation type="submission" date="2020-08" db="EMBL/GenBank/DDBJ databases">
        <authorList>
            <person name="Koutsovoulos G."/>
            <person name="Danchin GJ E."/>
        </authorList>
    </citation>
    <scope>NUCLEOTIDE SEQUENCE [LARGE SCALE GENOMIC DNA]</scope>
</reference>
<dbReference type="Pfam" id="PF03351">
    <property type="entry name" value="DOMON"/>
    <property type="match status" value="1"/>
</dbReference>
<dbReference type="InterPro" id="IPR036939">
    <property type="entry name" value="Cu2_ascorb_mOase_N_sf"/>
</dbReference>
<protein>
    <recommendedName>
        <fullName evidence="11">Tyramine beta-hydroxylase</fullName>
    </recommendedName>
    <alternativeName>
        <fullName evidence="12">Tyramine beta-monooxygenase</fullName>
    </alternativeName>
</protein>
<evidence type="ECO:0000313" key="16">
    <source>
        <dbReference type="Proteomes" id="UP000580250"/>
    </source>
</evidence>
<feature type="transmembrane region" description="Helical" evidence="13">
    <location>
        <begin position="6"/>
        <end position="26"/>
    </location>
</feature>
<evidence type="ECO:0000256" key="3">
    <source>
        <dbReference type="ARBA" id="ARBA00022723"/>
    </source>
</evidence>
<dbReference type="PROSITE" id="PS50836">
    <property type="entry name" value="DOMON"/>
    <property type="match status" value="1"/>
</dbReference>
<evidence type="ECO:0000256" key="12">
    <source>
        <dbReference type="ARBA" id="ARBA00082985"/>
    </source>
</evidence>
<dbReference type="CDD" id="cd09631">
    <property type="entry name" value="DOMON_DOH"/>
    <property type="match status" value="1"/>
</dbReference>
<comment type="cofactor">
    <cofactor evidence="1">
        <name>Cu(2+)</name>
        <dbReference type="ChEBI" id="CHEBI:29036"/>
    </cofactor>
</comment>
<dbReference type="GO" id="GO:0005615">
    <property type="term" value="C:extracellular space"/>
    <property type="evidence" value="ECO:0007669"/>
    <property type="project" value="TreeGrafter"/>
</dbReference>
<dbReference type="Pfam" id="PF01082">
    <property type="entry name" value="Cu2_monooxygen"/>
    <property type="match status" value="1"/>
</dbReference>
<dbReference type="SMART" id="SM00664">
    <property type="entry name" value="DoH"/>
    <property type="match status" value="1"/>
</dbReference>
<dbReference type="PANTHER" id="PTHR10157">
    <property type="entry name" value="DOPAMINE BETA HYDROXYLASE RELATED"/>
    <property type="match status" value="1"/>
</dbReference>
<dbReference type="EMBL" id="CAJEWN010000021">
    <property type="protein sequence ID" value="CAD2138245.1"/>
    <property type="molecule type" value="Genomic_DNA"/>
</dbReference>
<dbReference type="Pfam" id="PF03712">
    <property type="entry name" value="Cu2_monoox_C"/>
    <property type="match status" value="1"/>
</dbReference>
<dbReference type="PRINTS" id="PR00767">
    <property type="entry name" value="DBMONOXGNASE"/>
</dbReference>
<dbReference type="GO" id="GO:0005507">
    <property type="term" value="F:copper ion binding"/>
    <property type="evidence" value="ECO:0007669"/>
    <property type="project" value="InterPro"/>
</dbReference>
<gene>
    <name evidence="15" type="ORF">MENT_LOCUS5721</name>
</gene>
<evidence type="ECO:0000256" key="11">
    <source>
        <dbReference type="ARBA" id="ARBA00074505"/>
    </source>
</evidence>
<dbReference type="PANTHER" id="PTHR10157:SF23">
    <property type="entry name" value="MOXD1 HOMOLOG 1"/>
    <property type="match status" value="1"/>
</dbReference>
<dbReference type="Proteomes" id="UP000580250">
    <property type="component" value="Unassembled WGS sequence"/>
</dbReference>
<dbReference type="Gene3D" id="2.60.120.230">
    <property type="match status" value="1"/>
</dbReference>
<dbReference type="OrthoDB" id="129121at2759"/>
<evidence type="ECO:0000256" key="4">
    <source>
        <dbReference type="ARBA" id="ARBA00022979"/>
    </source>
</evidence>
<evidence type="ECO:0000256" key="13">
    <source>
        <dbReference type="SAM" id="Phobius"/>
    </source>
</evidence>
<dbReference type="FunFam" id="2.60.120.230:FF:000001">
    <property type="entry name" value="Monooxygenase, DBH-like 1"/>
    <property type="match status" value="1"/>
</dbReference>
<dbReference type="InterPro" id="IPR045266">
    <property type="entry name" value="DOH_DOMON"/>
</dbReference>
<dbReference type="AlphaFoldDB" id="A0A6V7TXH0"/>
<keyword evidence="13" id="KW-0812">Transmembrane</keyword>
<keyword evidence="3" id="KW-0479">Metal-binding</keyword>
<feature type="domain" description="DOMON" evidence="14">
    <location>
        <begin position="59"/>
        <end position="173"/>
    </location>
</feature>
<comment type="similarity">
    <text evidence="2">Belongs to the copper type II ascorbate-dependent monooxygenase family.</text>
</comment>
<dbReference type="SUPFAM" id="SSF49742">
    <property type="entry name" value="PHM/PNGase F"/>
    <property type="match status" value="2"/>
</dbReference>
<dbReference type="GO" id="GO:0042420">
    <property type="term" value="P:dopamine catabolic process"/>
    <property type="evidence" value="ECO:0007669"/>
    <property type="project" value="TreeGrafter"/>
</dbReference>